<evidence type="ECO:0000313" key="3">
    <source>
        <dbReference type="Proteomes" id="UP000799767"/>
    </source>
</evidence>
<dbReference type="OrthoDB" id="5431248at2759"/>
<evidence type="ECO:0000313" key="2">
    <source>
        <dbReference type="EMBL" id="KAF2480293.1"/>
    </source>
</evidence>
<organism evidence="2 3">
    <name type="scientific">Neohortaea acidophila</name>
    <dbReference type="NCBI Taxonomy" id="245834"/>
    <lineage>
        <taxon>Eukaryota</taxon>
        <taxon>Fungi</taxon>
        <taxon>Dikarya</taxon>
        <taxon>Ascomycota</taxon>
        <taxon>Pezizomycotina</taxon>
        <taxon>Dothideomycetes</taxon>
        <taxon>Dothideomycetidae</taxon>
        <taxon>Mycosphaerellales</taxon>
        <taxon>Teratosphaeriaceae</taxon>
        <taxon>Neohortaea</taxon>
    </lineage>
</organism>
<feature type="compositionally biased region" description="Polar residues" evidence="1">
    <location>
        <begin position="146"/>
        <end position="157"/>
    </location>
</feature>
<feature type="compositionally biased region" description="Low complexity" evidence="1">
    <location>
        <begin position="130"/>
        <end position="141"/>
    </location>
</feature>
<name>A0A6A6PLD5_9PEZI</name>
<feature type="region of interest" description="Disordered" evidence="1">
    <location>
        <begin position="1"/>
        <end position="164"/>
    </location>
</feature>
<protein>
    <submittedName>
        <fullName evidence="2">Uncharacterized protein</fullName>
    </submittedName>
</protein>
<dbReference type="EMBL" id="MU001640">
    <property type="protein sequence ID" value="KAF2480293.1"/>
    <property type="molecule type" value="Genomic_DNA"/>
</dbReference>
<keyword evidence="3" id="KW-1185">Reference proteome</keyword>
<accession>A0A6A6PLD5</accession>
<dbReference type="RefSeq" id="XP_033586863.1">
    <property type="nucleotide sequence ID" value="XM_033734598.1"/>
</dbReference>
<dbReference type="Proteomes" id="UP000799767">
    <property type="component" value="Unassembled WGS sequence"/>
</dbReference>
<feature type="compositionally biased region" description="Basic and acidic residues" evidence="1">
    <location>
        <begin position="48"/>
        <end position="65"/>
    </location>
</feature>
<reference evidence="2" key="1">
    <citation type="journal article" date="2020" name="Stud. Mycol.">
        <title>101 Dothideomycetes genomes: a test case for predicting lifestyles and emergence of pathogens.</title>
        <authorList>
            <person name="Haridas S."/>
            <person name="Albert R."/>
            <person name="Binder M."/>
            <person name="Bloem J."/>
            <person name="Labutti K."/>
            <person name="Salamov A."/>
            <person name="Andreopoulos B."/>
            <person name="Baker S."/>
            <person name="Barry K."/>
            <person name="Bills G."/>
            <person name="Bluhm B."/>
            <person name="Cannon C."/>
            <person name="Castanera R."/>
            <person name="Culley D."/>
            <person name="Daum C."/>
            <person name="Ezra D."/>
            <person name="Gonzalez J."/>
            <person name="Henrissat B."/>
            <person name="Kuo A."/>
            <person name="Liang C."/>
            <person name="Lipzen A."/>
            <person name="Lutzoni F."/>
            <person name="Magnuson J."/>
            <person name="Mondo S."/>
            <person name="Nolan M."/>
            <person name="Ohm R."/>
            <person name="Pangilinan J."/>
            <person name="Park H.-J."/>
            <person name="Ramirez L."/>
            <person name="Alfaro M."/>
            <person name="Sun H."/>
            <person name="Tritt A."/>
            <person name="Yoshinaga Y."/>
            <person name="Zwiers L.-H."/>
            <person name="Turgeon B."/>
            <person name="Goodwin S."/>
            <person name="Spatafora J."/>
            <person name="Crous P."/>
            <person name="Grigoriev I."/>
        </authorList>
    </citation>
    <scope>NUCLEOTIDE SEQUENCE</scope>
    <source>
        <strain evidence="2">CBS 113389</strain>
    </source>
</reference>
<proteinExistence type="predicted"/>
<dbReference type="GeneID" id="54475600"/>
<feature type="compositionally biased region" description="Basic and acidic residues" evidence="1">
    <location>
        <begin position="73"/>
        <end position="89"/>
    </location>
</feature>
<gene>
    <name evidence="2" type="ORF">BDY17DRAFT_303590</name>
</gene>
<sequence>MSDDGRLSTSTSSSTTGGPTPNFSRPRQTPRQPPSALKSHSHSATNKPSRERHVHILDAFHEPHRAPAAVFPDEPRFSGESERTDHTSSEHSVGSWDGHGGEVDSARRRRRMDSQRAAAVAVSGRPGLRSGTSVGSNGVVVKRNDSAASSSVEGTQSAPPPPKIVKRVSVDQQSERVAAFEDSESHHTVSESGEEVGAVAVESGGLGRWQSSDADVSSLSEAQIRRLEKKGINPALWVEMQAAKKGKKKWMPHLLGNGFIN</sequence>
<evidence type="ECO:0000256" key="1">
    <source>
        <dbReference type="SAM" id="MobiDB-lite"/>
    </source>
</evidence>
<feature type="compositionally biased region" description="Low complexity" evidence="1">
    <location>
        <begin position="8"/>
        <end position="30"/>
    </location>
</feature>
<dbReference type="AlphaFoldDB" id="A0A6A6PLD5"/>